<keyword evidence="3" id="KW-1185">Reference proteome</keyword>
<accession>A0A9P6AXZ2</accession>
<evidence type="ECO:0000256" key="1">
    <source>
        <dbReference type="SAM" id="MobiDB-lite"/>
    </source>
</evidence>
<dbReference type="Proteomes" id="UP000886523">
    <property type="component" value="Unassembled WGS sequence"/>
</dbReference>
<protein>
    <submittedName>
        <fullName evidence="2">Uncharacterized protein</fullName>
    </submittedName>
</protein>
<feature type="region of interest" description="Disordered" evidence="1">
    <location>
        <begin position="60"/>
        <end position="133"/>
    </location>
</feature>
<name>A0A9P6AXZ2_9AGAM</name>
<evidence type="ECO:0000313" key="2">
    <source>
        <dbReference type="EMBL" id="KAF9513767.1"/>
    </source>
</evidence>
<evidence type="ECO:0000313" key="3">
    <source>
        <dbReference type="Proteomes" id="UP000886523"/>
    </source>
</evidence>
<dbReference type="PANTHER" id="PTHR38696:SF1">
    <property type="entry name" value="MEDIATOR OF RNA POLYMERASE II TRANSCRIPTION SUBUNIT 13"/>
    <property type="match status" value="1"/>
</dbReference>
<dbReference type="PANTHER" id="PTHR38696">
    <property type="entry name" value="MEDIATOR OF RNA POLYMERASE II TRANSCRIPTION SUBUNIT 13"/>
    <property type="match status" value="1"/>
</dbReference>
<comment type="caution">
    <text evidence="2">The sequence shown here is derived from an EMBL/GenBank/DDBJ whole genome shotgun (WGS) entry which is preliminary data.</text>
</comment>
<sequence>MQRPLHARVYNPGESTQPQQYYPFYPPVSPNGLYALYPAGAGYGPGPLPPQDTDKVLPSQPTPLANSIGSKMRQRPPNPKNLKKDHDQMPVYNAPITYGHPVKTNEAYPTRGKRHRNTAPIADQRTAKSSPMNEYGPDHVFLSLSSVHTLKIKGTVPEALIRQQVLPLWWGGVQTTYKSRDYWVIRFKGKPWTADGEDGFRGRRLVCRLFEILGNNGCSYVSAVASTSMNHSPTLIFARTPAYFASDFFCLSFSRSRQDLYIIDAPSHLVGIITAATRASFPTSTEGTKLSEGVYGMRLTTTQSVKQHDLPPRFSLVFRAITAQGYRLEATVAMGREGFLGMGGRRELWIFRNNVPVVYS</sequence>
<dbReference type="AlphaFoldDB" id="A0A9P6AXZ2"/>
<organism evidence="2 3">
    <name type="scientific">Hydnum rufescens UP504</name>
    <dbReference type="NCBI Taxonomy" id="1448309"/>
    <lineage>
        <taxon>Eukaryota</taxon>
        <taxon>Fungi</taxon>
        <taxon>Dikarya</taxon>
        <taxon>Basidiomycota</taxon>
        <taxon>Agaricomycotina</taxon>
        <taxon>Agaricomycetes</taxon>
        <taxon>Cantharellales</taxon>
        <taxon>Hydnaceae</taxon>
        <taxon>Hydnum</taxon>
    </lineage>
</organism>
<reference evidence="2" key="1">
    <citation type="journal article" date="2020" name="Nat. Commun.">
        <title>Large-scale genome sequencing of mycorrhizal fungi provides insights into the early evolution of symbiotic traits.</title>
        <authorList>
            <person name="Miyauchi S."/>
            <person name="Kiss E."/>
            <person name="Kuo A."/>
            <person name="Drula E."/>
            <person name="Kohler A."/>
            <person name="Sanchez-Garcia M."/>
            <person name="Morin E."/>
            <person name="Andreopoulos B."/>
            <person name="Barry K.W."/>
            <person name="Bonito G."/>
            <person name="Buee M."/>
            <person name="Carver A."/>
            <person name="Chen C."/>
            <person name="Cichocki N."/>
            <person name="Clum A."/>
            <person name="Culley D."/>
            <person name="Crous P.W."/>
            <person name="Fauchery L."/>
            <person name="Girlanda M."/>
            <person name="Hayes R.D."/>
            <person name="Keri Z."/>
            <person name="LaButti K."/>
            <person name="Lipzen A."/>
            <person name="Lombard V."/>
            <person name="Magnuson J."/>
            <person name="Maillard F."/>
            <person name="Murat C."/>
            <person name="Nolan M."/>
            <person name="Ohm R.A."/>
            <person name="Pangilinan J."/>
            <person name="Pereira M.F."/>
            <person name="Perotto S."/>
            <person name="Peter M."/>
            <person name="Pfister S."/>
            <person name="Riley R."/>
            <person name="Sitrit Y."/>
            <person name="Stielow J.B."/>
            <person name="Szollosi G."/>
            <person name="Zifcakova L."/>
            <person name="Stursova M."/>
            <person name="Spatafora J.W."/>
            <person name="Tedersoo L."/>
            <person name="Vaario L.M."/>
            <person name="Yamada A."/>
            <person name="Yan M."/>
            <person name="Wang P."/>
            <person name="Xu J."/>
            <person name="Bruns T."/>
            <person name="Baldrian P."/>
            <person name="Vilgalys R."/>
            <person name="Dunand C."/>
            <person name="Henrissat B."/>
            <person name="Grigoriev I.V."/>
            <person name="Hibbett D."/>
            <person name="Nagy L.G."/>
            <person name="Martin F.M."/>
        </authorList>
    </citation>
    <scope>NUCLEOTIDE SEQUENCE</scope>
    <source>
        <strain evidence="2">UP504</strain>
    </source>
</reference>
<gene>
    <name evidence="2" type="ORF">BS47DRAFT_1317208</name>
</gene>
<dbReference type="EMBL" id="MU128968">
    <property type="protein sequence ID" value="KAF9513767.1"/>
    <property type="molecule type" value="Genomic_DNA"/>
</dbReference>
<proteinExistence type="predicted"/>
<dbReference type="OrthoDB" id="3255427at2759"/>